<evidence type="ECO:0000256" key="14">
    <source>
        <dbReference type="ARBA" id="ARBA00025153"/>
    </source>
</evidence>
<comment type="function">
    <text evidence="17">Catalyzes the dehydration of the S-form of NAD(P)HX at the expense of ADP, which is converted to AMP. Together with NAD(P)HX epimerase, which catalyzes the epimerization of the S- and R-forms, the enzyme allows the repair of both epimers of NAD(P)HX, a damaged form of NAD(P)H that is a result of enzymatic or heat-dependent hydration.</text>
</comment>
<dbReference type="GO" id="GO:0046872">
    <property type="term" value="F:metal ion binding"/>
    <property type="evidence" value="ECO:0007669"/>
    <property type="project" value="UniProtKB-UniRule"/>
</dbReference>
<feature type="binding site" evidence="17">
    <location>
        <position position="378"/>
    </location>
    <ligand>
        <name>(6S)-NADPHX</name>
        <dbReference type="ChEBI" id="CHEBI:64076"/>
    </ligand>
</feature>
<dbReference type="HAMAP" id="MF_01965">
    <property type="entry name" value="NADHX_dehydratase"/>
    <property type="match status" value="1"/>
</dbReference>
<evidence type="ECO:0000256" key="13">
    <source>
        <dbReference type="ARBA" id="ARBA00023268"/>
    </source>
</evidence>
<evidence type="ECO:0000256" key="6">
    <source>
        <dbReference type="ARBA" id="ARBA00022741"/>
    </source>
</evidence>
<evidence type="ECO:0000256" key="3">
    <source>
        <dbReference type="ARBA" id="ARBA00006001"/>
    </source>
</evidence>
<feature type="domain" description="YjeF N-terminal" evidence="21">
    <location>
        <begin position="19"/>
        <end position="221"/>
    </location>
</feature>
<evidence type="ECO:0000256" key="16">
    <source>
        <dbReference type="ARBA" id="ARBA00049209"/>
    </source>
</evidence>
<dbReference type="Proteomes" id="UP000562027">
    <property type="component" value="Unassembled WGS sequence"/>
</dbReference>
<comment type="catalytic activity">
    <reaction evidence="1 18 19">
        <text>(6R)-NADHX = (6S)-NADHX</text>
        <dbReference type="Rhea" id="RHEA:32215"/>
        <dbReference type="ChEBI" id="CHEBI:64074"/>
        <dbReference type="ChEBI" id="CHEBI:64075"/>
        <dbReference type="EC" id="5.1.99.6"/>
    </reaction>
</comment>
<keyword evidence="22" id="KW-0808">Transferase</keyword>
<dbReference type="InterPro" id="IPR030677">
    <property type="entry name" value="Nnr"/>
</dbReference>
<dbReference type="PANTHER" id="PTHR12592">
    <property type="entry name" value="ATP-DEPENDENT (S)-NAD(P)H-HYDRATE DEHYDRATASE FAMILY MEMBER"/>
    <property type="match status" value="1"/>
</dbReference>
<protein>
    <recommendedName>
        <fullName evidence="19">Bifunctional NAD(P)H-hydrate repair enzyme</fullName>
    </recommendedName>
    <alternativeName>
        <fullName evidence="19">Nicotinamide nucleotide repair protein</fullName>
    </alternativeName>
    <domain>
        <recommendedName>
            <fullName evidence="19">ADP-dependent (S)-NAD(P)H-hydrate dehydratase</fullName>
            <ecNumber evidence="19">4.2.1.136</ecNumber>
        </recommendedName>
        <alternativeName>
            <fullName evidence="19">ADP-dependent NAD(P)HX dehydratase</fullName>
        </alternativeName>
    </domain>
    <domain>
        <recommendedName>
            <fullName evidence="19">NAD(P)H-hydrate epimerase</fullName>
            <ecNumber evidence="19">5.1.99.6</ecNumber>
        </recommendedName>
    </domain>
</protein>
<feature type="binding site" evidence="18">
    <location>
        <position position="129"/>
    </location>
    <ligand>
        <name>K(+)</name>
        <dbReference type="ChEBI" id="CHEBI:29103"/>
    </ligand>
</feature>
<dbReference type="InterPro" id="IPR004443">
    <property type="entry name" value="YjeF_N_dom"/>
</dbReference>
<feature type="binding site" evidence="17">
    <location>
        <position position="322"/>
    </location>
    <ligand>
        <name>(6S)-NADPHX</name>
        <dbReference type="ChEBI" id="CHEBI:64076"/>
    </ligand>
</feature>
<dbReference type="SUPFAM" id="SSF53613">
    <property type="entry name" value="Ribokinase-like"/>
    <property type="match status" value="1"/>
</dbReference>
<organism evidence="22 23">
    <name type="scientific">Roseateles oligotrophus</name>
    <dbReference type="NCBI Taxonomy" id="1769250"/>
    <lineage>
        <taxon>Bacteria</taxon>
        <taxon>Pseudomonadati</taxon>
        <taxon>Pseudomonadota</taxon>
        <taxon>Betaproteobacteria</taxon>
        <taxon>Burkholderiales</taxon>
        <taxon>Sphaerotilaceae</taxon>
        <taxon>Roseateles</taxon>
    </lineage>
</organism>
<evidence type="ECO:0000256" key="10">
    <source>
        <dbReference type="ARBA" id="ARBA00023027"/>
    </source>
</evidence>
<evidence type="ECO:0000256" key="17">
    <source>
        <dbReference type="HAMAP-Rule" id="MF_01965"/>
    </source>
</evidence>
<keyword evidence="5 18" id="KW-0479">Metal-binding</keyword>
<evidence type="ECO:0000256" key="18">
    <source>
        <dbReference type="HAMAP-Rule" id="MF_01966"/>
    </source>
</evidence>
<evidence type="ECO:0000256" key="7">
    <source>
        <dbReference type="ARBA" id="ARBA00022840"/>
    </source>
</evidence>
<dbReference type="GO" id="GO:0052855">
    <property type="term" value="F:ADP-dependent NAD(P)H-hydrate dehydratase activity"/>
    <property type="evidence" value="ECO:0007669"/>
    <property type="project" value="UniProtKB-UniRule"/>
</dbReference>
<dbReference type="InterPro" id="IPR000631">
    <property type="entry name" value="CARKD"/>
</dbReference>
<keyword evidence="23" id="KW-1185">Reference proteome</keyword>
<comment type="subunit">
    <text evidence="17">Homotetramer.</text>
</comment>
<feature type="binding site" evidence="18">
    <location>
        <position position="166"/>
    </location>
    <ligand>
        <name>K(+)</name>
        <dbReference type="ChEBI" id="CHEBI:29103"/>
    </ligand>
</feature>
<feature type="binding site" evidence="17">
    <location>
        <position position="446"/>
    </location>
    <ligand>
        <name>(6S)-NADPHX</name>
        <dbReference type="ChEBI" id="CHEBI:64076"/>
    </ligand>
</feature>
<dbReference type="PROSITE" id="PS01050">
    <property type="entry name" value="YJEF_C_2"/>
    <property type="match status" value="1"/>
</dbReference>
<dbReference type="RefSeq" id="WP_348648646.1">
    <property type="nucleotide sequence ID" value="NZ_JACHLP010000001.1"/>
</dbReference>
<accession>A0A840L7G6</accession>
<dbReference type="PANTHER" id="PTHR12592:SF0">
    <property type="entry name" value="ATP-DEPENDENT (S)-NAD(P)H-HYDRATE DEHYDRATASE"/>
    <property type="match status" value="1"/>
</dbReference>
<evidence type="ECO:0000256" key="5">
    <source>
        <dbReference type="ARBA" id="ARBA00022723"/>
    </source>
</evidence>
<evidence type="ECO:0000256" key="8">
    <source>
        <dbReference type="ARBA" id="ARBA00022857"/>
    </source>
</evidence>
<dbReference type="GO" id="GO:0046496">
    <property type="term" value="P:nicotinamide nucleotide metabolic process"/>
    <property type="evidence" value="ECO:0007669"/>
    <property type="project" value="UniProtKB-UniRule"/>
</dbReference>
<comment type="similarity">
    <text evidence="17">Belongs to the NnrD/CARKD family.</text>
</comment>
<keyword evidence="6 17" id="KW-0547">Nucleotide-binding</keyword>
<proteinExistence type="inferred from homology"/>
<comment type="caution">
    <text evidence="18">Lacks conserved residue(s) required for the propagation of feature annotation.</text>
</comment>
<dbReference type="EMBL" id="JACHLP010000001">
    <property type="protein sequence ID" value="MBB4842099.1"/>
    <property type="molecule type" value="Genomic_DNA"/>
</dbReference>
<keyword evidence="8 17" id="KW-0521">NADP</keyword>
<comment type="cofactor">
    <cofactor evidence="18 19">
        <name>K(+)</name>
        <dbReference type="ChEBI" id="CHEBI:29103"/>
    </cofactor>
    <text evidence="18 19">Binds 1 potassium ion per subunit.</text>
</comment>
<name>A0A840L7G6_9BURK</name>
<dbReference type="Gene3D" id="3.40.50.10260">
    <property type="entry name" value="YjeF N-terminal domain"/>
    <property type="match status" value="1"/>
</dbReference>
<keyword evidence="11 18" id="KW-0413">Isomerase</keyword>
<comment type="function">
    <text evidence="14 19">Bifunctional enzyme that catalyzes the epimerization of the S- and R-forms of NAD(P)HX and the dehydration of the S-form of NAD(P)HX at the expense of ADP, which is converted to AMP. This allows the repair of both epimers of NAD(P)HX, a damaged form of NAD(P)H that is a result of enzymatic or heat-dependent hydration.</text>
</comment>
<evidence type="ECO:0000256" key="2">
    <source>
        <dbReference type="ARBA" id="ARBA00000909"/>
    </source>
</evidence>
<evidence type="ECO:0000256" key="11">
    <source>
        <dbReference type="ARBA" id="ARBA00023235"/>
    </source>
</evidence>
<dbReference type="NCBIfam" id="TIGR00197">
    <property type="entry name" value="yjeF_nterm"/>
    <property type="match status" value="1"/>
</dbReference>
<comment type="catalytic activity">
    <reaction evidence="2 18 19">
        <text>(6R)-NADPHX = (6S)-NADPHX</text>
        <dbReference type="Rhea" id="RHEA:32227"/>
        <dbReference type="ChEBI" id="CHEBI:64076"/>
        <dbReference type="ChEBI" id="CHEBI:64077"/>
        <dbReference type="EC" id="5.1.99.6"/>
    </reaction>
</comment>
<dbReference type="PROSITE" id="PS51383">
    <property type="entry name" value="YJEF_C_3"/>
    <property type="match status" value="1"/>
</dbReference>
<dbReference type="NCBIfam" id="TIGR00196">
    <property type="entry name" value="yjeF_cterm"/>
    <property type="match status" value="1"/>
</dbReference>
<dbReference type="InterPro" id="IPR036652">
    <property type="entry name" value="YjeF_N_dom_sf"/>
</dbReference>
<evidence type="ECO:0000256" key="15">
    <source>
        <dbReference type="ARBA" id="ARBA00048238"/>
    </source>
</evidence>
<feature type="binding site" evidence="17">
    <location>
        <begin position="415"/>
        <end position="419"/>
    </location>
    <ligand>
        <name>AMP</name>
        <dbReference type="ChEBI" id="CHEBI:456215"/>
    </ligand>
</feature>
<dbReference type="PIRSF" id="PIRSF017184">
    <property type="entry name" value="Nnr"/>
    <property type="match status" value="1"/>
</dbReference>
<dbReference type="CDD" id="cd01171">
    <property type="entry name" value="YXKO-related"/>
    <property type="match status" value="1"/>
</dbReference>
<evidence type="ECO:0000259" key="20">
    <source>
        <dbReference type="PROSITE" id="PS51383"/>
    </source>
</evidence>
<dbReference type="Gene3D" id="3.40.1190.20">
    <property type="match status" value="1"/>
</dbReference>
<gene>
    <name evidence="18" type="primary">nnrE</name>
    <name evidence="17" type="synonym">nnrD</name>
    <name evidence="22" type="ORF">HNP55_000594</name>
</gene>
<dbReference type="PROSITE" id="PS51385">
    <property type="entry name" value="YJEF_N"/>
    <property type="match status" value="1"/>
</dbReference>
<evidence type="ECO:0000256" key="12">
    <source>
        <dbReference type="ARBA" id="ARBA00023239"/>
    </source>
</evidence>
<comment type="cofactor">
    <cofactor evidence="17">
        <name>Mg(2+)</name>
        <dbReference type="ChEBI" id="CHEBI:18420"/>
    </cofactor>
</comment>
<keyword evidence="12 17" id="KW-0456">Lyase</keyword>
<keyword evidence="22" id="KW-0418">Kinase</keyword>
<dbReference type="GO" id="GO:0110051">
    <property type="term" value="P:metabolite repair"/>
    <property type="evidence" value="ECO:0007669"/>
    <property type="project" value="TreeGrafter"/>
</dbReference>
<sequence>MIKLSPPQRTWPLYRVTSSRAIEAQALQALPAMQLMERAGLSVAKLALALQADAERAIWVVCGPGNNGGDGLVAARLLHALGRKVTVSLIGSKTTGPADARQALRAAQAAGLSIREDLSPPEHAGLVIDGLLGLGASPRRGPGELDGAIALLNRLSTPKLAIDLPSGLSGDNGCASGAAVLQAQHTLCLLNLKPGLFTGQGRALCGELWFDDLGLTPSQMADAHWLGQDCLQAWLHAGPATAHKGSQGDVLVLGGSPGMRGAARLAGRAALAAGAGRVYLSFLNTSAESAEDADAQRPELMLMPRQRLQYSAGWQGLTVVAGCGGGSAIAPELAALLQHSERLLLDADALNSLSLSPNLQEALRQRAARGLPTLLTPHPLEAARLLSCSTAEVQADRLNAAQALADRFDCYALLKGSGSLIAAARSGELLINSSGNAALATAGTGDVLAGWLGGLWAQAPKQDPQAIAAAAVYWHGRAAEGLRAGPLRAADLIERMHALRLGKP</sequence>
<feature type="binding site" evidence="18">
    <location>
        <position position="67"/>
    </location>
    <ligand>
        <name>K(+)</name>
        <dbReference type="ChEBI" id="CHEBI:29103"/>
    </ligand>
</feature>
<comment type="catalytic activity">
    <reaction evidence="15 17 19">
        <text>(6S)-NADHX + ADP = AMP + phosphate + NADH + H(+)</text>
        <dbReference type="Rhea" id="RHEA:32223"/>
        <dbReference type="ChEBI" id="CHEBI:15378"/>
        <dbReference type="ChEBI" id="CHEBI:43474"/>
        <dbReference type="ChEBI" id="CHEBI:57945"/>
        <dbReference type="ChEBI" id="CHEBI:64074"/>
        <dbReference type="ChEBI" id="CHEBI:456215"/>
        <dbReference type="ChEBI" id="CHEBI:456216"/>
        <dbReference type="EC" id="4.2.1.136"/>
    </reaction>
</comment>
<dbReference type="Pfam" id="PF01256">
    <property type="entry name" value="Carb_kinase"/>
    <property type="match status" value="1"/>
</dbReference>
<keyword evidence="13" id="KW-0511">Multifunctional enzyme</keyword>
<dbReference type="InterPro" id="IPR029056">
    <property type="entry name" value="Ribokinase-like"/>
</dbReference>
<feature type="binding site" evidence="17">
    <location>
        <position position="445"/>
    </location>
    <ligand>
        <name>AMP</name>
        <dbReference type="ChEBI" id="CHEBI:456215"/>
    </ligand>
</feature>
<dbReference type="AlphaFoldDB" id="A0A840L7G6"/>
<dbReference type="InterPro" id="IPR017953">
    <property type="entry name" value="Carbohydrate_kinase_pred_CS"/>
</dbReference>
<dbReference type="GO" id="GO:0005524">
    <property type="term" value="F:ATP binding"/>
    <property type="evidence" value="ECO:0007669"/>
    <property type="project" value="UniProtKB-UniRule"/>
</dbReference>
<evidence type="ECO:0000256" key="1">
    <source>
        <dbReference type="ARBA" id="ARBA00000013"/>
    </source>
</evidence>
<reference evidence="22 23" key="1">
    <citation type="submission" date="2020-08" db="EMBL/GenBank/DDBJ databases">
        <title>Functional genomics of gut bacteria from endangered species of beetles.</title>
        <authorList>
            <person name="Carlos-Shanley C."/>
        </authorList>
    </citation>
    <scope>NUCLEOTIDE SEQUENCE [LARGE SCALE GENOMIC DNA]</scope>
    <source>
        <strain evidence="22 23">S00239</strain>
    </source>
</reference>
<keyword evidence="9 18" id="KW-0630">Potassium</keyword>
<feature type="domain" description="YjeF C-terminal" evidence="20">
    <location>
        <begin position="226"/>
        <end position="503"/>
    </location>
</feature>
<keyword evidence="7 17" id="KW-0067">ATP-binding</keyword>
<feature type="binding site" evidence="18">
    <location>
        <begin position="66"/>
        <end position="70"/>
    </location>
    <ligand>
        <name>(6S)-NADPHX</name>
        <dbReference type="ChEBI" id="CHEBI:64076"/>
    </ligand>
</feature>
<evidence type="ECO:0000256" key="19">
    <source>
        <dbReference type="PIRNR" id="PIRNR017184"/>
    </source>
</evidence>
<comment type="similarity">
    <text evidence="18">Belongs to the NnrE/AIBP family.</text>
</comment>
<evidence type="ECO:0000313" key="23">
    <source>
        <dbReference type="Proteomes" id="UP000562027"/>
    </source>
</evidence>
<comment type="similarity">
    <text evidence="3 19">In the N-terminal section; belongs to the NnrE/AIBP family.</text>
</comment>
<comment type="function">
    <text evidence="18">Catalyzes the epimerization of the S- and R-forms of NAD(P)HX, a damaged form of NAD(P)H that is a result of enzymatic or heat-dependent hydration. This is a prerequisite for the S-specific NAD(P)H-hydrate dehydratase to allow the repair of both epimers of NAD(P)HX.</text>
</comment>
<dbReference type="HAMAP" id="MF_01966">
    <property type="entry name" value="NADHX_epimerase"/>
    <property type="match status" value="1"/>
</dbReference>
<dbReference type="EC" id="4.2.1.136" evidence="19"/>
<dbReference type="GO" id="GO:0016301">
    <property type="term" value="F:kinase activity"/>
    <property type="evidence" value="ECO:0007669"/>
    <property type="project" value="UniProtKB-KW"/>
</dbReference>
<comment type="catalytic activity">
    <reaction evidence="16 17 19">
        <text>(6S)-NADPHX + ADP = AMP + phosphate + NADPH + H(+)</text>
        <dbReference type="Rhea" id="RHEA:32235"/>
        <dbReference type="ChEBI" id="CHEBI:15378"/>
        <dbReference type="ChEBI" id="CHEBI:43474"/>
        <dbReference type="ChEBI" id="CHEBI:57783"/>
        <dbReference type="ChEBI" id="CHEBI:64076"/>
        <dbReference type="ChEBI" id="CHEBI:456215"/>
        <dbReference type="ChEBI" id="CHEBI:456216"/>
        <dbReference type="EC" id="4.2.1.136"/>
    </reaction>
</comment>
<dbReference type="EC" id="5.1.99.6" evidence="19"/>
<dbReference type="GO" id="GO:0052856">
    <property type="term" value="F:NAD(P)HX epimerase activity"/>
    <property type="evidence" value="ECO:0007669"/>
    <property type="project" value="UniProtKB-UniRule"/>
</dbReference>
<evidence type="ECO:0000313" key="22">
    <source>
        <dbReference type="EMBL" id="MBB4842099.1"/>
    </source>
</evidence>
<evidence type="ECO:0000256" key="9">
    <source>
        <dbReference type="ARBA" id="ARBA00022958"/>
    </source>
</evidence>
<feature type="binding site" evidence="17">
    <location>
        <position position="262"/>
    </location>
    <ligand>
        <name>(6S)-NADPHX</name>
        <dbReference type="ChEBI" id="CHEBI:64076"/>
    </ligand>
</feature>
<dbReference type="SUPFAM" id="SSF64153">
    <property type="entry name" value="YjeF N-terminal domain-like"/>
    <property type="match status" value="1"/>
</dbReference>
<keyword evidence="10 17" id="KW-0520">NAD</keyword>
<feature type="binding site" evidence="18">
    <location>
        <position position="163"/>
    </location>
    <ligand>
        <name>(6S)-NADPHX</name>
        <dbReference type="ChEBI" id="CHEBI:64076"/>
    </ligand>
</feature>
<evidence type="ECO:0000256" key="4">
    <source>
        <dbReference type="ARBA" id="ARBA00009524"/>
    </source>
</evidence>
<evidence type="ECO:0000259" key="21">
    <source>
        <dbReference type="PROSITE" id="PS51385"/>
    </source>
</evidence>
<comment type="caution">
    <text evidence="22">The sequence shown here is derived from an EMBL/GenBank/DDBJ whole genome shotgun (WGS) entry which is preliminary data.</text>
</comment>
<dbReference type="Pfam" id="PF03853">
    <property type="entry name" value="YjeF_N"/>
    <property type="match status" value="1"/>
</dbReference>
<comment type="similarity">
    <text evidence="4 19">In the C-terminal section; belongs to the NnrD/CARKD family.</text>
</comment>